<dbReference type="PATRIC" id="fig|86840.3.peg.4406"/>
<evidence type="ECO:0000313" key="3">
    <source>
        <dbReference type="Proteomes" id="UP000050564"/>
    </source>
</evidence>
<dbReference type="GO" id="GO:0033194">
    <property type="term" value="P:response to hydroperoxide"/>
    <property type="evidence" value="ECO:0007669"/>
    <property type="project" value="TreeGrafter"/>
</dbReference>
<dbReference type="Proteomes" id="UP000050564">
    <property type="component" value="Unassembled WGS sequence"/>
</dbReference>
<dbReference type="NCBIfam" id="NF002542">
    <property type="entry name" value="PRK02101.1-3"/>
    <property type="match status" value="1"/>
</dbReference>
<organism evidence="2 3">
    <name type="scientific">Pseudomonas cannabina</name>
    <dbReference type="NCBI Taxonomy" id="86840"/>
    <lineage>
        <taxon>Bacteria</taxon>
        <taxon>Pseudomonadati</taxon>
        <taxon>Pseudomonadota</taxon>
        <taxon>Gammaproteobacteria</taxon>
        <taxon>Pseudomonadales</taxon>
        <taxon>Pseudomonadaceae</taxon>
        <taxon>Pseudomonas</taxon>
    </lineage>
</organism>
<dbReference type="HAMAP" id="MF_00652">
    <property type="entry name" value="UPF0246"/>
    <property type="match status" value="1"/>
</dbReference>
<dbReference type="Pfam" id="PF03883">
    <property type="entry name" value="H2O2_YaaD"/>
    <property type="match status" value="1"/>
</dbReference>
<dbReference type="GO" id="GO:0005829">
    <property type="term" value="C:cytosol"/>
    <property type="evidence" value="ECO:0007669"/>
    <property type="project" value="TreeGrafter"/>
</dbReference>
<sequence>MTFKGDDFMLMVISPAKTLDFETPPTTGRFTQPQYLDHSQELIEQLRALTPAQIGELMHLSDKLSGLNAARFGSWDPAFTLDNAKQALLAFKGDVYTGLQAETLTEAQLDYAQGHLRMLSGLYGLLRPLDLMQPYRLEMGTRLANARGKDLYAFWGTRISEWLNEALAEQGDDLLLNLASTEYFSAVKRSALKARIIDTEFKDLKNGQYKIISFYAKKARGMMSRFVIEERINTPAALREFDVQGYRYNSEQSTPDKLVFLRDTADH</sequence>
<accession>A0A0P9LU10</accession>
<dbReference type="InterPro" id="IPR005583">
    <property type="entry name" value="YaaA"/>
</dbReference>
<protein>
    <recommendedName>
        <fullName evidence="1">UPF0246 protein ALO81_03140</fullName>
    </recommendedName>
</protein>
<dbReference type="NCBIfam" id="NF002541">
    <property type="entry name" value="PRK02101.1-1"/>
    <property type="match status" value="1"/>
</dbReference>
<reference evidence="2 3" key="1">
    <citation type="submission" date="2015-09" db="EMBL/GenBank/DDBJ databases">
        <title>Genome announcement of multiple Pseudomonas syringae strains.</title>
        <authorList>
            <person name="Thakur S."/>
            <person name="Wang P.W."/>
            <person name="Gong Y."/>
            <person name="Weir B.S."/>
            <person name="Guttman D.S."/>
        </authorList>
    </citation>
    <scope>NUCLEOTIDE SEQUENCE [LARGE SCALE GENOMIC DNA]</scope>
    <source>
        <strain evidence="2 3">ICMP2823</strain>
    </source>
</reference>
<proteinExistence type="inferred from homology"/>
<dbReference type="AlphaFoldDB" id="A0A0P9LU10"/>
<comment type="caution">
    <text evidence="2">The sequence shown here is derived from an EMBL/GenBank/DDBJ whole genome shotgun (WGS) entry which is preliminary data.</text>
</comment>
<evidence type="ECO:0000256" key="1">
    <source>
        <dbReference type="HAMAP-Rule" id="MF_00652"/>
    </source>
</evidence>
<dbReference type="EMBL" id="LJPX01000130">
    <property type="protein sequence ID" value="KPW79027.1"/>
    <property type="molecule type" value="Genomic_DNA"/>
</dbReference>
<comment type="similarity">
    <text evidence="1">Belongs to the UPF0246 family.</text>
</comment>
<dbReference type="PANTHER" id="PTHR30283">
    <property type="entry name" value="PEROXIDE STRESS RESPONSE PROTEIN YAAA"/>
    <property type="match status" value="1"/>
</dbReference>
<dbReference type="PANTHER" id="PTHR30283:SF4">
    <property type="entry name" value="PEROXIDE STRESS RESISTANCE PROTEIN YAAA"/>
    <property type="match status" value="1"/>
</dbReference>
<gene>
    <name evidence="2" type="ORF">ALO81_03140</name>
</gene>
<name>A0A0P9LU10_PSECA</name>
<evidence type="ECO:0000313" key="2">
    <source>
        <dbReference type="EMBL" id="KPW79027.1"/>
    </source>
</evidence>